<gene>
    <name evidence="1" type="ORF">WISP_45791</name>
</gene>
<proteinExistence type="predicted"/>
<dbReference type="EMBL" id="WHWB01033263">
    <property type="protein sequence ID" value="KAJ7420926.1"/>
    <property type="molecule type" value="Genomic_DNA"/>
</dbReference>
<keyword evidence="2" id="KW-1185">Reference proteome</keyword>
<organism evidence="1 2">
    <name type="scientific">Willisornis vidua</name>
    <name type="common">Xingu scale-backed antbird</name>
    <dbReference type="NCBI Taxonomy" id="1566151"/>
    <lineage>
        <taxon>Eukaryota</taxon>
        <taxon>Metazoa</taxon>
        <taxon>Chordata</taxon>
        <taxon>Craniata</taxon>
        <taxon>Vertebrata</taxon>
        <taxon>Euteleostomi</taxon>
        <taxon>Archelosauria</taxon>
        <taxon>Archosauria</taxon>
        <taxon>Dinosauria</taxon>
        <taxon>Saurischia</taxon>
        <taxon>Theropoda</taxon>
        <taxon>Coelurosauria</taxon>
        <taxon>Aves</taxon>
        <taxon>Neognathae</taxon>
        <taxon>Neoaves</taxon>
        <taxon>Telluraves</taxon>
        <taxon>Australaves</taxon>
        <taxon>Passeriformes</taxon>
        <taxon>Thamnophilidae</taxon>
        <taxon>Willisornis</taxon>
    </lineage>
</organism>
<sequence>MHQYRLGADLLESSSVEKDLGDLVYNKLSISQQYALVARKANGTLRCIRKIPASRLRQMILLLMWEGYRIEFCEKLPEASPVFDRANANWLQEASTAGQGQDHQQQLKFLKSTYTYVVLHSDMALDKQKIVVA</sequence>
<comment type="caution">
    <text evidence="1">The sequence shown here is derived from an EMBL/GenBank/DDBJ whole genome shotgun (WGS) entry which is preliminary data.</text>
</comment>
<dbReference type="Proteomes" id="UP001145742">
    <property type="component" value="Unassembled WGS sequence"/>
</dbReference>
<protein>
    <submittedName>
        <fullName evidence="1">Uncharacterized protein</fullName>
    </submittedName>
</protein>
<evidence type="ECO:0000313" key="2">
    <source>
        <dbReference type="Proteomes" id="UP001145742"/>
    </source>
</evidence>
<accession>A0ABQ9DL50</accession>
<evidence type="ECO:0000313" key="1">
    <source>
        <dbReference type="EMBL" id="KAJ7420926.1"/>
    </source>
</evidence>
<reference evidence="1" key="1">
    <citation type="submission" date="2019-10" db="EMBL/GenBank/DDBJ databases">
        <authorList>
            <person name="Soares A.E.R."/>
            <person name="Aleixo A."/>
            <person name="Schneider P."/>
            <person name="Miyaki C.Y."/>
            <person name="Schneider M.P."/>
            <person name="Mello C."/>
            <person name="Vasconcelos A.T.R."/>
        </authorList>
    </citation>
    <scope>NUCLEOTIDE SEQUENCE</scope>
    <source>
        <tissue evidence="1">Muscle</tissue>
    </source>
</reference>
<name>A0ABQ9DL50_9PASS</name>